<feature type="region of interest" description="Disordered" evidence="2">
    <location>
        <begin position="478"/>
        <end position="506"/>
    </location>
</feature>
<feature type="transmembrane region" description="Helical" evidence="3">
    <location>
        <begin position="87"/>
        <end position="112"/>
    </location>
</feature>
<dbReference type="Proteomes" id="UP001623290">
    <property type="component" value="Chromosome"/>
</dbReference>
<evidence type="ECO:0000313" key="6">
    <source>
        <dbReference type="Proteomes" id="UP001623290"/>
    </source>
</evidence>
<dbReference type="CDD" id="cd01949">
    <property type="entry name" value="GGDEF"/>
    <property type="match status" value="1"/>
</dbReference>
<dbReference type="InterPro" id="IPR043128">
    <property type="entry name" value="Rev_trsase/Diguanyl_cyclase"/>
</dbReference>
<evidence type="ECO:0000256" key="3">
    <source>
        <dbReference type="SAM" id="Phobius"/>
    </source>
</evidence>
<keyword evidence="5" id="KW-0548">Nucleotidyltransferase</keyword>
<dbReference type="PANTHER" id="PTHR45138">
    <property type="entry name" value="REGULATORY COMPONENTS OF SENSORY TRANSDUCTION SYSTEM"/>
    <property type="match status" value="1"/>
</dbReference>
<protein>
    <recommendedName>
        <fullName evidence="1">diguanylate cyclase</fullName>
        <ecNumber evidence="1">2.7.7.65</ecNumber>
    </recommendedName>
</protein>
<keyword evidence="3" id="KW-0472">Membrane</keyword>
<dbReference type="Gene3D" id="3.30.70.270">
    <property type="match status" value="1"/>
</dbReference>
<dbReference type="RefSeq" id="WP_406720864.1">
    <property type="nucleotide sequence ID" value="NZ_CP135443.1"/>
</dbReference>
<dbReference type="InterPro" id="IPR050469">
    <property type="entry name" value="Diguanylate_Cyclase"/>
</dbReference>
<dbReference type="EMBL" id="CP135443">
    <property type="protein sequence ID" value="WRY33698.1"/>
    <property type="molecule type" value="Genomic_DNA"/>
</dbReference>
<reference evidence="5 6" key="1">
    <citation type="submission" date="2023-09" db="EMBL/GenBank/DDBJ databases">
        <title>Thioclava shenzhenensis sp. nov., a multidrug resistant bacteria-antagonizing species isolated from coastal seawater.</title>
        <authorList>
            <person name="Long M."/>
        </authorList>
    </citation>
    <scope>NUCLEOTIDE SEQUENCE [LARGE SCALE GENOMIC DNA]</scope>
    <source>
        <strain evidence="5 6">FTW29</strain>
    </source>
</reference>
<keyword evidence="5" id="KW-0808">Transferase</keyword>
<feature type="transmembrane region" description="Helical" evidence="3">
    <location>
        <begin position="146"/>
        <end position="164"/>
    </location>
</feature>
<dbReference type="InterPro" id="IPR029787">
    <property type="entry name" value="Nucleotide_cyclase"/>
</dbReference>
<evidence type="ECO:0000256" key="1">
    <source>
        <dbReference type="ARBA" id="ARBA00012528"/>
    </source>
</evidence>
<dbReference type="NCBIfam" id="TIGR00254">
    <property type="entry name" value="GGDEF"/>
    <property type="match status" value="1"/>
</dbReference>
<accession>A0ABZ1DZY6</accession>
<feature type="domain" description="GGDEF" evidence="4">
    <location>
        <begin position="308"/>
        <end position="438"/>
    </location>
</feature>
<dbReference type="PANTHER" id="PTHR45138:SF24">
    <property type="entry name" value="DIGUANYLATE CYCLASE DGCC-RELATED"/>
    <property type="match status" value="1"/>
</dbReference>
<dbReference type="EC" id="2.7.7.65" evidence="1"/>
<sequence>MMTTEATTDGQAVSAADWCYVLSIFPTIFVVFVAIVPVFGYLMPTSGIFGVLPVFVGVHPITSTMALLLAISLFLPMNRLWSRRVALALAGATFLLAIGKFVPGLAGVYSLGDGSTKTAMNTALVFVMLAFARAGLETARPARGQFMALLSLTVLFAALIGYIFDDAGLYGHMSLATVMMSGGLVAALLCRRANKGLMASVMAMGAFRIDLTVSVLGPILIGWTLVTYADYGVYAQAISVVVAHIVGLNIILQVIGMRRSHIIERKRRALEDQRLWDMVTDEVTGIYNRASLRARFAELTEEARQARSALTVIVLDLDGFSAVNSMGGYEHGDEALRRVAQGVLPHLRGEDCFGRAHADEFLVFLPGLRATQVATLARQLCQVIEKLEIKTGQGVLTASAGVARWHFSESSKQVYERALAALELARIRGGNQVCVAPGPDGGHAVWSAVQEVPVETWPEQLDKAASLQAMQKAACSPSGPISGLAPDHAGSPISGPTSGLPKGGATQVGLSMFERPMEGLVTGLSKAAKLSK</sequence>
<feature type="transmembrane region" description="Helical" evidence="3">
    <location>
        <begin position="20"/>
        <end position="42"/>
    </location>
</feature>
<evidence type="ECO:0000313" key="5">
    <source>
        <dbReference type="EMBL" id="WRY33698.1"/>
    </source>
</evidence>
<evidence type="ECO:0000259" key="4">
    <source>
        <dbReference type="PROSITE" id="PS50887"/>
    </source>
</evidence>
<dbReference type="InterPro" id="IPR000160">
    <property type="entry name" value="GGDEF_dom"/>
</dbReference>
<feature type="transmembrane region" description="Helical" evidence="3">
    <location>
        <begin position="48"/>
        <end position="75"/>
    </location>
</feature>
<keyword evidence="3" id="KW-0812">Transmembrane</keyword>
<evidence type="ECO:0000256" key="2">
    <source>
        <dbReference type="SAM" id="MobiDB-lite"/>
    </source>
</evidence>
<dbReference type="PROSITE" id="PS50887">
    <property type="entry name" value="GGDEF"/>
    <property type="match status" value="1"/>
</dbReference>
<keyword evidence="6" id="KW-1185">Reference proteome</keyword>
<keyword evidence="3" id="KW-1133">Transmembrane helix</keyword>
<dbReference type="GO" id="GO:0052621">
    <property type="term" value="F:diguanylate cyclase activity"/>
    <property type="evidence" value="ECO:0007669"/>
    <property type="project" value="UniProtKB-EC"/>
</dbReference>
<dbReference type="Pfam" id="PF00990">
    <property type="entry name" value="GGDEF"/>
    <property type="match status" value="1"/>
</dbReference>
<proteinExistence type="predicted"/>
<gene>
    <name evidence="5" type="ORF">RPE78_13630</name>
</gene>
<feature type="transmembrane region" description="Helical" evidence="3">
    <location>
        <begin position="211"/>
        <end position="229"/>
    </location>
</feature>
<feature type="transmembrane region" description="Helical" evidence="3">
    <location>
        <begin position="118"/>
        <end position="134"/>
    </location>
</feature>
<feature type="transmembrane region" description="Helical" evidence="3">
    <location>
        <begin position="235"/>
        <end position="257"/>
    </location>
</feature>
<feature type="transmembrane region" description="Helical" evidence="3">
    <location>
        <begin position="170"/>
        <end position="190"/>
    </location>
</feature>
<dbReference type="SUPFAM" id="SSF55073">
    <property type="entry name" value="Nucleotide cyclase"/>
    <property type="match status" value="1"/>
</dbReference>
<organism evidence="5 6">
    <name type="scientific">Thioclava litoralis</name>
    <dbReference type="NCBI Taxonomy" id="3076557"/>
    <lineage>
        <taxon>Bacteria</taxon>
        <taxon>Pseudomonadati</taxon>
        <taxon>Pseudomonadota</taxon>
        <taxon>Alphaproteobacteria</taxon>
        <taxon>Rhodobacterales</taxon>
        <taxon>Paracoccaceae</taxon>
        <taxon>Thioclava</taxon>
    </lineage>
</organism>
<dbReference type="SMART" id="SM00267">
    <property type="entry name" value="GGDEF"/>
    <property type="match status" value="1"/>
</dbReference>
<name>A0ABZ1DZY6_9RHOB</name>